<accession>A0A0L8HZ30</accession>
<gene>
    <name evidence="1" type="ORF">OCBIM_22002827mg</name>
</gene>
<name>A0A0L8HZ30_OCTBM</name>
<reference evidence="1" key="1">
    <citation type="submission" date="2015-07" db="EMBL/GenBank/DDBJ databases">
        <title>MeaNS - Measles Nucleotide Surveillance Program.</title>
        <authorList>
            <person name="Tran T."/>
            <person name="Druce J."/>
        </authorList>
    </citation>
    <scope>NUCLEOTIDE SEQUENCE</scope>
    <source>
        <strain evidence="1">UCB-OBI-ISO-001</strain>
        <tissue evidence="1">Gonad</tissue>
    </source>
</reference>
<evidence type="ECO:0000313" key="1">
    <source>
        <dbReference type="EMBL" id="KOF94055.1"/>
    </source>
</evidence>
<sequence length="49" mass="5591">MWGLSVGKNGDNRGRRKAAAVMKMTAAKEAEEASRWLWPSRLLCTWRGR</sequence>
<dbReference type="AlphaFoldDB" id="A0A0L8HZ30"/>
<proteinExistence type="predicted"/>
<dbReference type="EMBL" id="KQ417040">
    <property type="protein sequence ID" value="KOF94055.1"/>
    <property type="molecule type" value="Genomic_DNA"/>
</dbReference>
<protein>
    <submittedName>
        <fullName evidence="1">Uncharacterized protein</fullName>
    </submittedName>
</protein>
<organism evidence="1">
    <name type="scientific">Octopus bimaculoides</name>
    <name type="common">California two-spotted octopus</name>
    <dbReference type="NCBI Taxonomy" id="37653"/>
    <lineage>
        <taxon>Eukaryota</taxon>
        <taxon>Metazoa</taxon>
        <taxon>Spiralia</taxon>
        <taxon>Lophotrochozoa</taxon>
        <taxon>Mollusca</taxon>
        <taxon>Cephalopoda</taxon>
        <taxon>Coleoidea</taxon>
        <taxon>Octopodiformes</taxon>
        <taxon>Octopoda</taxon>
        <taxon>Incirrata</taxon>
        <taxon>Octopodidae</taxon>
        <taxon>Octopus</taxon>
    </lineage>
</organism>